<organism evidence="1 2">
    <name type="scientific">Nocardioides daedukensis</name>
    <dbReference type="NCBI Taxonomy" id="634462"/>
    <lineage>
        <taxon>Bacteria</taxon>
        <taxon>Bacillati</taxon>
        <taxon>Actinomycetota</taxon>
        <taxon>Actinomycetes</taxon>
        <taxon>Propionibacteriales</taxon>
        <taxon>Nocardioidaceae</taxon>
        <taxon>Nocardioides</taxon>
    </lineage>
</organism>
<reference evidence="1 2" key="1">
    <citation type="submission" date="2020-07" db="EMBL/GenBank/DDBJ databases">
        <title>Sequencing the genomes of 1000 actinobacteria strains.</title>
        <authorList>
            <person name="Klenk H.-P."/>
        </authorList>
    </citation>
    <scope>NUCLEOTIDE SEQUENCE [LARGE SCALE GENOMIC DNA]</scope>
    <source>
        <strain evidence="1 2">DSM 23819</strain>
    </source>
</reference>
<comment type="caution">
    <text evidence="1">The sequence shown here is derived from an EMBL/GenBank/DDBJ whole genome shotgun (WGS) entry which is preliminary data.</text>
</comment>
<dbReference type="EMBL" id="JACCAA010000001">
    <property type="protein sequence ID" value="NYG60401.1"/>
    <property type="molecule type" value="Genomic_DNA"/>
</dbReference>
<accession>A0A7Y9URZ6</accession>
<evidence type="ECO:0000313" key="2">
    <source>
        <dbReference type="Proteomes" id="UP000540656"/>
    </source>
</evidence>
<gene>
    <name evidence="1" type="ORF">BJ980_003324</name>
</gene>
<dbReference type="AlphaFoldDB" id="A0A7Y9URZ6"/>
<name>A0A7Y9URZ6_9ACTN</name>
<sequence length="88" mass="9734">MTGEIRAGACEVCMAVCIHAMRDERVVKVADANWVEIRNCRACGAYWDMQPGSYPVVITFEEALKRAPGLEDWIDCSTVSSRPNGRLG</sequence>
<dbReference type="RefSeq" id="WP_179503336.1">
    <property type="nucleotide sequence ID" value="NZ_JACCAA010000001.1"/>
</dbReference>
<proteinExistence type="predicted"/>
<evidence type="ECO:0000313" key="1">
    <source>
        <dbReference type="EMBL" id="NYG60401.1"/>
    </source>
</evidence>
<keyword evidence="2" id="KW-1185">Reference proteome</keyword>
<protein>
    <submittedName>
        <fullName evidence="1">Uncharacterized protein</fullName>
    </submittedName>
</protein>
<dbReference type="Proteomes" id="UP000540656">
    <property type="component" value="Unassembled WGS sequence"/>
</dbReference>